<protein>
    <submittedName>
        <fullName evidence="1">Uncharacterized protein</fullName>
    </submittedName>
</protein>
<dbReference type="OrthoDB" id="19225at10239"/>
<dbReference type="GeneID" id="29061662"/>
<gene>
    <name evidence="1" type="ORF">EARLPHILLIPIV_58</name>
</gene>
<dbReference type="Proteomes" id="UP000201594">
    <property type="component" value="Segment"/>
</dbReference>
<organism evidence="1 2">
    <name type="scientific">Erwinia phage vB_EamM_EarlPhillipIV</name>
    <dbReference type="NCBI Taxonomy" id="1883372"/>
    <lineage>
        <taxon>Viruses</taxon>
        <taxon>Duplodnaviria</taxon>
        <taxon>Heunggongvirae</taxon>
        <taxon>Uroviricota</taxon>
        <taxon>Caudoviricetes</taxon>
        <taxon>Chimalliviridae</taxon>
        <taxon>Derbicusvirus</taxon>
        <taxon>Derbicusvirus derbicus</taxon>
    </lineage>
</organism>
<dbReference type="KEGG" id="vg:29061662"/>
<sequence>MTVRQTKARKEKLSLHVLDITNAYTDANNQTVLEFDGKHAREVRVTKETAHAILGWLSGWIEDGYQVNLEFNDVILDASRPKSKRTDKHEERLREVMAIINTTTHINIDTGSFACYFSVGDTDKEMEPEVAHRLLIDTESRVDFTDEMAYMYVIKPVRQAFLSQYTRAPIEEEA</sequence>
<name>A0A1B2ICA7_9CAUD</name>
<dbReference type="RefSeq" id="YP_009278370.1">
    <property type="nucleotide sequence ID" value="NC_031007.1"/>
</dbReference>
<reference evidence="1 2" key="1">
    <citation type="submission" date="2016-06" db="EMBL/GenBank/DDBJ databases">
        <authorList>
            <person name="Kjaerup R.B."/>
            <person name="Dalgaard T.S."/>
            <person name="Juul-Madsen H.R."/>
        </authorList>
    </citation>
    <scope>NUCLEOTIDE SEQUENCE [LARGE SCALE GENOMIC DNA]</scope>
</reference>
<proteinExistence type="predicted"/>
<evidence type="ECO:0000313" key="1">
    <source>
        <dbReference type="EMBL" id="ANZ48908.1"/>
    </source>
</evidence>
<dbReference type="EMBL" id="KX397367">
    <property type="protein sequence ID" value="ANZ48908.1"/>
    <property type="molecule type" value="Genomic_DNA"/>
</dbReference>
<evidence type="ECO:0000313" key="2">
    <source>
        <dbReference type="Proteomes" id="UP000201594"/>
    </source>
</evidence>
<accession>A0A1B2ICA7</accession>